<dbReference type="GeneID" id="12446397"/>
<evidence type="ECO:0000259" key="2">
    <source>
        <dbReference type="Pfam" id="PF24035"/>
    </source>
</evidence>
<keyword evidence="1" id="KW-0812">Transmembrane</keyword>
<evidence type="ECO:0000256" key="1">
    <source>
        <dbReference type="SAM" id="Phobius"/>
    </source>
</evidence>
<protein>
    <recommendedName>
        <fullName evidence="2">DUF7344 domain-containing protein</fullName>
    </recommendedName>
</protein>
<dbReference type="Proteomes" id="UP000007954">
    <property type="component" value="Chromosome"/>
</dbReference>
<gene>
    <name evidence="3" type="ordered locus">Hqrw_1708</name>
</gene>
<dbReference type="EMBL" id="FR746099">
    <property type="protein sequence ID" value="CCC39642.1"/>
    <property type="molecule type" value="Genomic_DNA"/>
</dbReference>
<evidence type="ECO:0000313" key="4">
    <source>
        <dbReference type="Proteomes" id="UP000007954"/>
    </source>
</evidence>
<feature type="transmembrane region" description="Helical" evidence="1">
    <location>
        <begin position="121"/>
        <end position="139"/>
    </location>
</feature>
<keyword evidence="1" id="KW-1133">Transmembrane helix</keyword>
<feature type="domain" description="DUF7344" evidence="2">
    <location>
        <begin position="19"/>
        <end position="96"/>
    </location>
</feature>
<reference evidence="3 4" key="1">
    <citation type="journal article" date="2011" name="PLoS ONE">
        <title>Haloquadratum walsbyi: limited diversity in a global pond.</title>
        <authorList>
            <person name="Dyall-Smith M."/>
            <person name="Pfeiffer F."/>
            <person name="Klee K."/>
            <person name="Palm P."/>
            <person name="Gross K."/>
            <person name="Schuster S.C."/>
            <person name="Rampp M."/>
            <person name="Oesterhelt D."/>
        </authorList>
    </citation>
    <scope>NUCLEOTIDE SEQUENCE [LARGE SCALE GENOMIC DNA]</scope>
    <source>
        <strain evidence="4">DSM 16854 / JCM 12705 / C23</strain>
    </source>
</reference>
<evidence type="ECO:0000313" key="3">
    <source>
        <dbReference type="EMBL" id="CCC39642.1"/>
    </source>
</evidence>
<accession>G0LGU0</accession>
<dbReference type="InterPro" id="IPR055768">
    <property type="entry name" value="DUF7344"/>
</dbReference>
<keyword evidence="1" id="KW-0472">Membrane</keyword>
<dbReference type="AlphaFoldDB" id="G0LGU0"/>
<dbReference type="RefSeq" id="WP_014555457.1">
    <property type="nucleotide sequence ID" value="NC_017459.1"/>
</dbReference>
<organism evidence="3 4">
    <name type="scientific">Haloquadratum walsbyi (strain DSM 16854 / JCM 12705 / C23)</name>
    <dbReference type="NCBI Taxonomy" id="768065"/>
    <lineage>
        <taxon>Archaea</taxon>
        <taxon>Methanobacteriati</taxon>
        <taxon>Methanobacteriota</taxon>
        <taxon>Stenosarchaea group</taxon>
        <taxon>Halobacteria</taxon>
        <taxon>Halobacteriales</taxon>
        <taxon>Haloferacaceae</taxon>
        <taxon>Haloquadratum</taxon>
    </lineage>
</organism>
<dbReference type="Pfam" id="PF24035">
    <property type="entry name" value="DUF7344"/>
    <property type="match status" value="1"/>
</dbReference>
<name>G0LGU0_HALWC</name>
<dbReference type="KEGG" id="hwc:Hqrw_1708"/>
<proteinExistence type="predicted"/>
<dbReference type="OrthoDB" id="331021at2157"/>
<feature type="transmembrane region" description="Helical" evidence="1">
    <location>
        <begin position="151"/>
        <end position="170"/>
    </location>
</feature>
<dbReference type="HOGENOM" id="CLU_093378_0_0_2"/>
<sequence>MNELRSSGCDLDLTDDEVFSLLANQRRRLTATILMEAKTINLGVLAERIGGIEENVDPAEVDSSTRKSVYTSLQQVHLPKLDDADIIEFDKRSGTICQTENTKLFIEHAGTLQNDTEIPWYEYYLSLSSLGFALVYTMTVDADPFTTLPDIVYECIFLFMLLTVSCLHTLSSLKRWDASAYAIDKIADMR</sequence>